<name>A0ACB6S123_9PLEO</name>
<protein>
    <submittedName>
        <fullName evidence="1">Uncharacterized protein</fullName>
    </submittedName>
</protein>
<accession>A0ACB6S123</accession>
<dbReference type="EMBL" id="MU006715">
    <property type="protein sequence ID" value="KAF2627739.1"/>
    <property type="molecule type" value="Genomic_DNA"/>
</dbReference>
<gene>
    <name evidence="1" type="ORF">BU25DRAFT_43328</name>
</gene>
<evidence type="ECO:0000313" key="1">
    <source>
        <dbReference type="EMBL" id="KAF2627739.1"/>
    </source>
</evidence>
<proteinExistence type="predicted"/>
<comment type="caution">
    <text evidence="1">The sequence shown here is derived from an EMBL/GenBank/DDBJ whole genome shotgun (WGS) entry which is preliminary data.</text>
</comment>
<dbReference type="Proteomes" id="UP000799754">
    <property type="component" value="Unassembled WGS sequence"/>
</dbReference>
<evidence type="ECO:0000313" key="2">
    <source>
        <dbReference type="Proteomes" id="UP000799754"/>
    </source>
</evidence>
<organism evidence="1 2">
    <name type="scientific">Macroventuria anomochaeta</name>
    <dbReference type="NCBI Taxonomy" id="301207"/>
    <lineage>
        <taxon>Eukaryota</taxon>
        <taxon>Fungi</taxon>
        <taxon>Dikarya</taxon>
        <taxon>Ascomycota</taxon>
        <taxon>Pezizomycotina</taxon>
        <taxon>Dothideomycetes</taxon>
        <taxon>Pleosporomycetidae</taxon>
        <taxon>Pleosporales</taxon>
        <taxon>Pleosporineae</taxon>
        <taxon>Didymellaceae</taxon>
        <taxon>Macroventuria</taxon>
    </lineage>
</organism>
<keyword evidence="2" id="KW-1185">Reference proteome</keyword>
<sequence length="120" mass="13973">MRNRMGETGLPWGMPAEMLEKGSVWPSKESLSCLWVRKEWIQEMRLQGSLSCCRMAKSRFWATWSKAPLMSRKKVDWCQCVCCLIDWSNVLSEPKTMEDDVSAILVRNFIDVIQSRKEPV</sequence>
<reference evidence="1" key="1">
    <citation type="journal article" date="2020" name="Stud. Mycol.">
        <title>101 Dothideomycetes genomes: a test case for predicting lifestyles and emergence of pathogens.</title>
        <authorList>
            <person name="Haridas S."/>
            <person name="Albert R."/>
            <person name="Binder M."/>
            <person name="Bloem J."/>
            <person name="Labutti K."/>
            <person name="Salamov A."/>
            <person name="Andreopoulos B."/>
            <person name="Baker S."/>
            <person name="Barry K."/>
            <person name="Bills G."/>
            <person name="Bluhm B."/>
            <person name="Cannon C."/>
            <person name="Castanera R."/>
            <person name="Culley D."/>
            <person name="Daum C."/>
            <person name="Ezra D."/>
            <person name="Gonzalez J."/>
            <person name="Henrissat B."/>
            <person name="Kuo A."/>
            <person name="Liang C."/>
            <person name="Lipzen A."/>
            <person name="Lutzoni F."/>
            <person name="Magnuson J."/>
            <person name="Mondo S."/>
            <person name="Nolan M."/>
            <person name="Ohm R."/>
            <person name="Pangilinan J."/>
            <person name="Park H.-J."/>
            <person name="Ramirez L."/>
            <person name="Alfaro M."/>
            <person name="Sun H."/>
            <person name="Tritt A."/>
            <person name="Yoshinaga Y."/>
            <person name="Zwiers L.-H."/>
            <person name="Turgeon B."/>
            <person name="Goodwin S."/>
            <person name="Spatafora J."/>
            <person name="Crous P."/>
            <person name="Grigoriev I."/>
        </authorList>
    </citation>
    <scope>NUCLEOTIDE SEQUENCE</scope>
    <source>
        <strain evidence="1">CBS 525.71</strain>
    </source>
</reference>